<dbReference type="InterPro" id="IPR018060">
    <property type="entry name" value="HTH_AraC"/>
</dbReference>
<evidence type="ECO:0000256" key="1">
    <source>
        <dbReference type="ARBA" id="ARBA00023015"/>
    </source>
</evidence>
<dbReference type="RefSeq" id="WP_252251626.1">
    <property type="nucleotide sequence ID" value="NZ_CP098735.1"/>
</dbReference>
<dbReference type="InterPro" id="IPR032783">
    <property type="entry name" value="AraC_lig"/>
</dbReference>
<sequence length="293" mass="30682">MSAVIVLVPVLRSAKSGIRSIILSDKEMIEMPVREAKHDRLAAFLRAFGLRAVASADAGRGGALAMLYVIGDADDPDGGIGVLTHLVFRASGGTPCHAGGAVLAAAAVDFGGAANPLVGALPDELVFPLAERPEMRGLAELFVAEVEDCRCGSPTVKDRLCEIIVVLAVRRAIAMGTVNAGLLAGLAHPRLHPCLVAMHDEPARPWRTDDLARIAGMSRSHFVAQFARTVGTTPADYLTSWRLAFGRAQLAMGHSVKAVASRAGFGSAAAFSRAFSRQYGYAPVTVKASAQAD</sequence>
<accession>A0ABY4VIR9</accession>
<dbReference type="InterPro" id="IPR050204">
    <property type="entry name" value="AraC_XylS_family_regulators"/>
</dbReference>
<evidence type="ECO:0000259" key="4">
    <source>
        <dbReference type="PROSITE" id="PS01124"/>
    </source>
</evidence>
<dbReference type="PROSITE" id="PS01124">
    <property type="entry name" value="HTH_ARAC_FAMILY_2"/>
    <property type="match status" value="1"/>
</dbReference>
<keyword evidence="3" id="KW-0804">Transcription</keyword>
<dbReference type="Proteomes" id="UP001056648">
    <property type="component" value="Chromosome 1"/>
</dbReference>
<dbReference type="EMBL" id="CP098735">
    <property type="protein sequence ID" value="USE77109.1"/>
    <property type="molecule type" value="Genomic_DNA"/>
</dbReference>
<dbReference type="Pfam" id="PF12833">
    <property type="entry name" value="HTH_18"/>
    <property type="match status" value="1"/>
</dbReference>
<organism evidence="5 6">
    <name type="scientific">Cupriavidus gilardii</name>
    <dbReference type="NCBI Taxonomy" id="82541"/>
    <lineage>
        <taxon>Bacteria</taxon>
        <taxon>Pseudomonadati</taxon>
        <taxon>Pseudomonadota</taxon>
        <taxon>Betaproteobacteria</taxon>
        <taxon>Burkholderiales</taxon>
        <taxon>Burkholderiaceae</taxon>
        <taxon>Cupriavidus</taxon>
    </lineage>
</organism>
<dbReference type="PANTHER" id="PTHR46796">
    <property type="entry name" value="HTH-TYPE TRANSCRIPTIONAL ACTIVATOR RHAS-RELATED"/>
    <property type="match status" value="1"/>
</dbReference>
<keyword evidence="1" id="KW-0805">Transcription regulation</keyword>
<keyword evidence="6" id="KW-1185">Reference proteome</keyword>
<evidence type="ECO:0000313" key="5">
    <source>
        <dbReference type="EMBL" id="USE77109.1"/>
    </source>
</evidence>
<reference evidence="5" key="1">
    <citation type="submission" date="2022-06" db="EMBL/GenBank/DDBJ databases">
        <title>Complete genome sequence and characterization of Cupriavidus gilardii QJ1 isolated from contaminating cells.</title>
        <authorList>
            <person name="Qi J."/>
        </authorList>
    </citation>
    <scope>NUCLEOTIDE SEQUENCE</scope>
    <source>
        <strain evidence="5">QJ1</strain>
    </source>
</reference>
<dbReference type="SMART" id="SM00342">
    <property type="entry name" value="HTH_ARAC"/>
    <property type="match status" value="1"/>
</dbReference>
<protein>
    <submittedName>
        <fullName evidence="5">AraC family transcriptional regulator</fullName>
    </submittedName>
</protein>
<dbReference type="InterPro" id="IPR018062">
    <property type="entry name" value="HTH_AraC-typ_CS"/>
</dbReference>
<name>A0ABY4VIR9_9BURK</name>
<dbReference type="PROSITE" id="PS00041">
    <property type="entry name" value="HTH_ARAC_FAMILY_1"/>
    <property type="match status" value="1"/>
</dbReference>
<dbReference type="SUPFAM" id="SSF46689">
    <property type="entry name" value="Homeodomain-like"/>
    <property type="match status" value="2"/>
</dbReference>
<proteinExistence type="predicted"/>
<dbReference type="InterPro" id="IPR009057">
    <property type="entry name" value="Homeodomain-like_sf"/>
</dbReference>
<dbReference type="PANTHER" id="PTHR46796:SF7">
    <property type="entry name" value="ARAC FAMILY TRANSCRIPTIONAL REGULATOR"/>
    <property type="match status" value="1"/>
</dbReference>
<evidence type="ECO:0000313" key="6">
    <source>
        <dbReference type="Proteomes" id="UP001056648"/>
    </source>
</evidence>
<evidence type="ECO:0000256" key="3">
    <source>
        <dbReference type="ARBA" id="ARBA00023163"/>
    </source>
</evidence>
<dbReference type="Pfam" id="PF12852">
    <property type="entry name" value="Cupin_6"/>
    <property type="match status" value="1"/>
</dbReference>
<dbReference type="Gene3D" id="1.10.10.60">
    <property type="entry name" value="Homeodomain-like"/>
    <property type="match status" value="2"/>
</dbReference>
<gene>
    <name evidence="5" type="ORF">NDR89_07560</name>
</gene>
<evidence type="ECO:0000256" key="2">
    <source>
        <dbReference type="ARBA" id="ARBA00023125"/>
    </source>
</evidence>
<keyword evidence="2" id="KW-0238">DNA-binding</keyword>
<feature type="domain" description="HTH araC/xylS-type" evidence="4">
    <location>
        <begin position="192"/>
        <end position="289"/>
    </location>
</feature>